<dbReference type="SUPFAM" id="SSF51556">
    <property type="entry name" value="Metallo-dependent hydrolases"/>
    <property type="match status" value="1"/>
</dbReference>
<dbReference type="InterPro" id="IPR032465">
    <property type="entry name" value="ACMSD"/>
</dbReference>
<evidence type="ECO:0000259" key="3">
    <source>
        <dbReference type="Pfam" id="PF04909"/>
    </source>
</evidence>
<dbReference type="OrthoDB" id="1407586at2"/>
<dbReference type="InterPro" id="IPR006680">
    <property type="entry name" value="Amidohydro-rel"/>
</dbReference>
<dbReference type="EMBL" id="FNVT01000001">
    <property type="protein sequence ID" value="SEF88933.1"/>
    <property type="molecule type" value="Genomic_DNA"/>
</dbReference>
<feature type="compositionally biased region" description="Low complexity" evidence="2">
    <location>
        <begin position="16"/>
        <end position="30"/>
    </location>
</feature>
<feature type="compositionally biased region" description="Basic and acidic residues" evidence="2">
    <location>
        <begin position="31"/>
        <end position="43"/>
    </location>
</feature>
<feature type="domain" description="Amidohydrolase-related" evidence="3">
    <location>
        <begin position="59"/>
        <end position="335"/>
    </location>
</feature>
<evidence type="ECO:0000256" key="2">
    <source>
        <dbReference type="SAM" id="MobiDB-lite"/>
    </source>
</evidence>
<dbReference type="Gene3D" id="3.20.20.140">
    <property type="entry name" value="Metal-dependent hydrolases"/>
    <property type="match status" value="1"/>
</dbReference>
<protein>
    <recommendedName>
        <fullName evidence="3">Amidohydrolase-related domain-containing protein</fullName>
    </recommendedName>
</protein>
<dbReference type="PANTHER" id="PTHR21240">
    <property type="entry name" value="2-AMINO-3-CARBOXYLMUCONATE-6-SEMIALDEHYDE DECARBOXYLASE"/>
    <property type="match status" value="1"/>
</dbReference>
<dbReference type="Proteomes" id="UP000236732">
    <property type="component" value="Unassembled WGS sequence"/>
</dbReference>
<name>A0A1H5VP20_9ACTN</name>
<evidence type="ECO:0000313" key="4">
    <source>
        <dbReference type="EMBL" id="SEF88933.1"/>
    </source>
</evidence>
<dbReference type="GO" id="GO:0016831">
    <property type="term" value="F:carboxy-lyase activity"/>
    <property type="evidence" value="ECO:0007669"/>
    <property type="project" value="InterPro"/>
</dbReference>
<dbReference type="GO" id="GO:0016787">
    <property type="term" value="F:hydrolase activity"/>
    <property type="evidence" value="ECO:0007669"/>
    <property type="project" value="InterPro"/>
</dbReference>
<feature type="region of interest" description="Disordered" evidence="2">
    <location>
        <begin position="1"/>
        <end position="48"/>
    </location>
</feature>
<organism evidence="4 5">
    <name type="scientific">Nonomuraea solani</name>
    <dbReference type="NCBI Taxonomy" id="1144553"/>
    <lineage>
        <taxon>Bacteria</taxon>
        <taxon>Bacillati</taxon>
        <taxon>Actinomycetota</taxon>
        <taxon>Actinomycetes</taxon>
        <taxon>Streptosporangiales</taxon>
        <taxon>Streptosporangiaceae</taxon>
        <taxon>Nonomuraea</taxon>
    </lineage>
</organism>
<keyword evidence="1" id="KW-0456">Lyase</keyword>
<dbReference type="PANTHER" id="PTHR21240:SF19">
    <property type="entry name" value="CATALYTIC_ HYDROLASE"/>
    <property type="match status" value="1"/>
</dbReference>
<dbReference type="CDD" id="cd01292">
    <property type="entry name" value="metallo-dependent_hydrolases"/>
    <property type="match status" value="1"/>
</dbReference>
<sequence length="340" mass="37125">MNADPTNADRTNAGSTSADRTTTGPATTDRTNTDRTNTDRTNTDRTNAGLTNIDELVAIDVHTHAEISKDGHGSLSPELFGASGEYFGAHEQPTIAQMAAYYRERKMAAVVFTVDAEHATGHPRIANEEIAESCAEHADVLIPFASVDPWKGRAGARELRRLITEYGVRGVKFHPSIQGFAPDDPMAYPLYEVIEELGAIALFHTGQTGIGAGVPGGGGVRLKYSNPMLVDDVAVDFPQLRIILAHPSFPWQDEALAVATHKPYVHIDLSGWSPKYFPPQLVRYANSLLQDKVLFGSDYPVITPDRWLADFAKLDIKPEVRPKILKDNAARLLGLKESTP</sequence>
<keyword evidence="5" id="KW-1185">Reference proteome</keyword>
<accession>A0A1H5VP20</accession>
<evidence type="ECO:0000256" key="1">
    <source>
        <dbReference type="ARBA" id="ARBA00023239"/>
    </source>
</evidence>
<dbReference type="Pfam" id="PF04909">
    <property type="entry name" value="Amidohydro_2"/>
    <property type="match status" value="1"/>
</dbReference>
<dbReference type="AlphaFoldDB" id="A0A1H5VP20"/>
<proteinExistence type="predicted"/>
<gene>
    <name evidence="4" type="ORF">SAMN05444920_101939</name>
</gene>
<reference evidence="4 5" key="1">
    <citation type="submission" date="2016-10" db="EMBL/GenBank/DDBJ databases">
        <authorList>
            <person name="de Groot N.N."/>
        </authorList>
    </citation>
    <scope>NUCLEOTIDE SEQUENCE [LARGE SCALE GENOMIC DNA]</scope>
    <source>
        <strain evidence="4 5">CGMCC 4.7037</strain>
    </source>
</reference>
<dbReference type="InterPro" id="IPR032466">
    <property type="entry name" value="Metal_Hydrolase"/>
</dbReference>
<dbReference type="RefSeq" id="WP_103954422.1">
    <property type="nucleotide sequence ID" value="NZ_FNVT01000001.1"/>
</dbReference>
<feature type="compositionally biased region" description="Polar residues" evidence="2">
    <location>
        <begin position="1"/>
        <end position="15"/>
    </location>
</feature>
<evidence type="ECO:0000313" key="5">
    <source>
        <dbReference type="Proteomes" id="UP000236732"/>
    </source>
</evidence>